<dbReference type="PANTHER" id="PTHR33101:SF2">
    <property type="entry name" value="ROP GUANINE NUCLEOTIDE EXCHANGE FACTOR 14"/>
    <property type="match status" value="1"/>
</dbReference>
<feature type="non-terminal residue" evidence="4">
    <location>
        <position position="514"/>
    </location>
</feature>
<dbReference type="Gene3D" id="1.20.58.2010">
    <property type="entry name" value="PRONE domain, subdomain 1"/>
    <property type="match status" value="2"/>
</dbReference>
<dbReference type="InterPro" id="IPR005512">
    <property type="entry name" value="PRONE_dom"/>
</dbReference>
<keyword evidence="1 2" id="KW-0344">Guanine-nucleotide releasing factor</keyword>
<gene>
    <name evidence="4" type="ORF">M569_11093</name>
</gene>
<dbReference type="FunFam" id="1.20.58.2010:FF:000001">
    <property type="entry name" value="Rop guanine nucleotide exchange factor 14"/>
    <property type="match status" value="1"/>
</dbReference>
<evidence type="ECO:0000256" key="1">
    <source>
        <dbReference type="ARBA" id="ARBA00022658"/>
    </source>
</evidence>
<reference evidence="4 5" key="1">
    <citation type="journal article" date="2013" name="BMC Genomics">
        <title>The miniature genome of a carnivorous plant Genlisea aurea contains a low number of genes and short non-coding sequences.</title>
        <authorList>
            <person name="Leushkin E.V."/>
            <person name="Sutormin R.A."/>
            <person name="Nabieva E.R."/>
            <person name="Penin A.A."/>
            <person name="Kondrashov A.S."/>
            <person name="Logacheva M.D."/>
        </authorList>
    </citation>
    <scope>NUCLEOTIDE SEQUENCE [LARGE SCALE GENOMIC DNA]</scope>
</reference>
<dbReference type="AlphaFoldDB" id="S8CA44"/>
<dbReference type="PROSITE" id="PS51334">
    <property type="entry name" value="PRONE"/>
    <property type="match status" value="1"/>
</dbReference>
<comment type="caution">
    <text evidence="4">The sequence shown here is derived from an EMBL/GenBank/DDBJ whole genome shotgun (WGS) entry which is preliminary data.</text>
</comment>
<evidence type="ECO:0000313" key="5">
    <source>
        <dbReference type="Proteomes" id="UP000015453"/>
    </source>
</evidence>
<feature type="domain" description="PRONE" evidence="3">
    <location>
        <begin position="107"/>
        <end position="482"/>
    </location>
</feature>
<dbReference type="InterPro" id="IPR038937">
    <property type="entry name" value="RopGEF"/>
</dbReference>
<name>S8CA44_9LAMI</name>
<keyword evidence="5" id="KW-1185">Reference proteome</keyword>
<dbReference type="PANTHER" id="PTHR33101">
    <property type="entry name" value="ROP GUANINE NUCLEOTIDE EXCHANGE FACTOR 1"/>
    <property type="match status" value="1"/>
</dbReference>
<proteinExistence type="predicted"/>
<protein>
    <recommendedName>
        <fullName evidence="3">PRONE domain-containing protein</fullName>
    </recommendedName>
</protein>
<organism evidence="4 5">
    <name type="scientific">Genlisea aurea</name>
    <dbReference type="NCBI Taxonomy" id="192259"/>
    <lineage>
        <taxon>Eukaryota</taxon>
        <taxon>Viridiplantae</taxon>
        <taxon>Streptophyta</taxon>
        <taxon>Embryophyta</taxon>
        <taxon>Tracheophyta</taxon>
        <taxon>Spermatophyta</taxon>
        <taxon>Magnoliopsida</taxon>
        <taxon>eudicotyledons</taxon>
        <taxon>Gunneridae</taxon>
        <taxon>Pentapetalae</taxon>
        <taxon>asterids</taxon>
        <taxon>lamiids</taxon>
        <taxon>Lamiales</taxon>
        <taxon>Lentibulariaceae</taxon>
        <taxon>Genlisea</taxon>
    </lineage>
</organism>
<sequence>MVMRRRKSLAMAMACCSGDSRLISIDFDSEDINRITTYDGLESCILNSGSFFGNDSGTSRGGGDGRFEIDSFDEDESTCCSSSTTNAFGSFSSLHDAINKEDGPQHRAGRSSSHDTDDAMKEKFCKLLLGEDVTGGGTKGVSAALALSNAIVNLSATVFGELWKLEPLSDEKKRKWRTEMDWLLSPTNYMVELVPAKQSCSDGGILEVMTTKPRSDIQMNLPALKKLDSMLLESLDSMAEAEFWYADEGGGNRGEGSRRSAKWWFPSPQVPSAGLSDTERKRLLHHGRFMHQIFKAAKTINRNVLLEIPIPVAIKEALPKAGNMSLGGELYSAITTTDESEMMYRRLNLKSEHAALETMNKLEAVVSAWQRRASEEERQIDENKSPARTPWSFIRDPAVTETEKTESLVRRAETLVEQIKTKYPNLPPSFIDATKLRYCKDVGHSILEAYSRVLSNLAFSILIRIGDVLQRDIVSNPNSPAAMSHLVGERIPGLSDGPMLDRVRLSLVRRLNDA</sequence>
<dbReference type="EMBL" id="AUSU01005317">
    <property type="protein sequence ID" value="EPS63690.1"/>
    <property type="molecule type" value="Genomic_DNA"/>
</dbReference>
<evidence type="ECO:0000313" key="4">
    <source>
        <dbReference type="EMBL" id="EPS63690.1"/>
    </source>
</evidence>
<dbReference type="OrthoDB" id="1053009at2759"/>
<dbReference type="GO" id="GO:0005085">
    <property type="term" value="F:guanyl-nucleotide exchange factor activity"/>
    <property type="evidence" value="ECO:0007669"/>
    <property type="project" value="UniProtKB-UniRule"/>
</dbReference>
<evidence type="ECO:0000256" key="2">
    <source>
        <dbReference type="PROSITE-ProRule" id="PRU00663"/>
    </source>
</evidence>
<dbReference type="Pfam" id="PF03759">
    <property type="entry name" value="PRONE"/>
    <property type="match status" value="1"/>
</dbReference>
<accession>S8CA44</accession>
<evidence type="ECO:0000259" key="3">
    <source>
        <dbReference type="PROSITE" id="PS51334"/>
    </source>
</evidence>
<dbReference type="FunFam" id="1.20.58.2010:FF:000003">
    <property type="entry name" value="Rop guanine nucleotide exchange factor 14"/>
    <property type="match status" value="1"/>
</dbReference>
<dbReference type="Proteomes" id="UP000015453">
    <property type="component" value="Unassembled WGS sequence"/>
</dbReference>